<feature type="signal peptide" evidence="1">
    <location>
        <begin position="1"/>
        <end position="19"/>
    </location>
</feature>
<gene>
    <name evidence="2" type="ORF">CCAN12_500049</name>
</gene>
<dbReference type="AlphaFoldDB" id="A0A0B7H827"/>
<organism evidence="2 3">
    <name type="scientific">Capnocytophaga canimorsus</name>
    <dbReference type="NCBI Taxonomy" id="28188"/>
    <lineage>
        <taxon>Bacteria</taxon>
        <taxon>Pseudomonadati</taxon>
        <taxon>Bacteroidota</taxon>
        <taxon>Flavobacteriia</taxon>
        <taxon>Flavobacteriales</taxon>
        <taxon>Flavobacteriaceae</taxon>
        <taxon>Capnocytophaga</taxon>
    </lineage>
</organism>
<dbReference type="Proteomes" id="UP000044026">
    <property type="component" value="Unassembled WGS sequence"/>
</dbReference>
<reference evidence="2 3" key="1">
    <citation type="submission" date="2015-01" db="EMBL/GenBank/DDBJ databases">
        <authorList>
            <person name="Xiang T."/>
            <person name="Song Y."/>
            <person name="Huang L."/>
            <person name="Wang B."/>
            <person name="Wu P."/>
        </authorList>
    </citation>
    <scope>NUCLEOTIDE SEQUENCE [LARGE SCALE GENOMIC DNA]</scope>
    <source>
        <strain evidence="2 3">Cc12</strain>
    </source>
</reference>
<dbReference type="InterPro" id="IPR008969">
    <property type="entry name" value="CarboxyPept-like_regulatory"/>
</dbReference>
<feature type="chain" id="PRO_5002115849" description="TonB-linked outer membrane protein, SusC/RagA family" evidence="1">
    <location>
        <begin position="20"/>
        <end position="290"/>
    </location>
</feature>
<dbReference type="EMBL" id="CDOE01000046">
    <property type="protein sequence ID" value="CEN34092.1"/>
    <property type="molecule type" value="Genomic_DNA"/>
</dbReference>
<evidence type="ECO:0000256" key="1">
    <source>
        <dbReference type="SAM" id="SignalP"/>
    </source>
</evidence>
<evidence type="ECO:0008006" key="4">
    <source>
        <dbReference type="Google" id="ProtNLM"/>
    </source>
</evidence>
<dbReference type="SUPFAM" id="SSF49464">
    <property type="entry name" value="Carboxypeptidase regulatory domain-like"/>
    <property type="match status" value="1"/>
</dbReference>
<sequence length="290" mass="33068">MKNIFIALFLLFSVLKSVAQTAEIIHGQVLSDTIALQGVHIENLENKKIVYTDADGNFSIPVREGNTLKATHIGKKTVFRTITKYDLKSIKEPITIRLVDEIEEIKGVEVSKYQKIDAKEIGIIQHTPIKRTFAEKREYANTKIRGNSLLSINIIGLINAITGKRKMYKKEVKYEKNKKVADYIRNQMSDFLSKQLGLNAEEIETIAYLAMEKTEYHSAVTSKNNTKLQQLLANDWLELQTNLFKIILNLSFSKIKLWQEIHSERYLGSLLLASRTGRLLAELLMAVQQG</sequence>
<evidence type="ECO:0000313" key="2">
    <source>
        <dbReference type="EMBL" id="CEN34092.1"/>
    </source>
</evidence>
<proteinExistence type="predicted"/>
<accession>A0A0B7H827</accession>
<protein>
    <recommendedName>
        <fullName evidence="4">TonB-linked outer membrane protein, SusC/RagA family</fullName>
    </recommendedName>
</protein>
<evidence type="ECO:0000313" key="3">
    <source>
        <dbReference type="Proteomes" id="UP000044026"/>
    </source>
</evidence>
<keyword evidence="1" id="KW-0732">Signal</keyword>
<name>A0A0B7H827_9FLAO</name>